<dbReference type="PROSITE" id="PS51186">
    <property type="entry name" value="GNAT"/>
    <property type="match status" value="1"/>
</dbReference>
<dbReference type="Proteomes" id="UP000187172">
    <property type="component" value="Unassembled WGS sequence"/>
</dbReference>
<dbReference type="PANTHER" id="PTHR43792">
    <property type="entry name" value="GNAT FAMILY, PUTATIVE (AFU_ORTHOLOGUE AFUA_3G00765)-RELATED-RELATED"/>
    <property type="match status" value="1"/>
</dbReference>
<gene>
    <name evidence="2" type="ORF">BK138_27135</name>
</gene>
<dbReference type="EMBL" id="MRTP01000011">
    <property type="protein sequence ID" value="OMF50298.1"/>
    <property type="molecule type" value="Genomic_DNA"/>
</dbReference>
<dbReference type="InterPro" id="IPR000182">
    <property type="entry name" value="GNAT_dom"/>
</dbReference>
<dbReference type="Pfam" id="PF13302">
    <property type="entry name" value="Acetyltransf_3"/>
    <property type="match status" value="1"/>
</dbReference>
<accession>A0A1R1EEQ3</accession>
<dbReference type="AlphaFoldDB" id="A0A1R1EEQ3"/>
<dbReference type="InterPro" id="IPR051531">
    <property type="entry name" value="N-acetyltransferase"/>
</dbReference>
<dbReference type="GO" id="GO:0016747">
    <property type="term" value="F:acyltransferase activity, transferring groups other than amino-acyl groups"/>
    <property type="evidence" value="ECO:0007669"/>
    <property type="project" value="InterPro"/>
</dbReference>
<proteinExistence type="predicted"/>
<dbReference type="STRING" id="297318.BK138_27135"/>
<name>A0A1R1EEQ3_9BACL</name>
<dbReference type="RefSeq" id="WP_076174078.1">
    <property type="nucleotide sequence ID" value="NZ_MRTP01000011.1"/>
</dbReference>
<evidence type="ECO:0000259" key="1">
    <source>
        <dbReference type="PROSITE" id="PS51186"/>
    </source>
</evidence>
<sequence>MLNEDTRTPMPLLTGSRLMMKPIEPQDAPRLLDILADPQVIKYVTQSSFFSFARSRRIASELLSTGRRDSLHMGIWLHGERELAGVVSMQHWREEKRDAMIGYMLAKAYWGRGIATEALGLMLHYAFTELKLLHIEGRCHAVNTASARVMQKNGMQLSRTFQHRRMFFAAPVEMMVYAHTDRTYDEYRKGLQLQANQENAPNLQSYEIR</sequence>
<dbReference type="SUPFAM" id="SSF55729">
    <property type="entry name" value="Acyl-CoA N-acyltransferases (Nat)"/>
    <property type="match status" value="1"/>
</dbReference>
<dbReference type="Gene3D" id="3.40.630.30">
    <property type="match status" value="1"/>
</dbReference>
<comment type="caution">
    <text evidence="2">The sequence shown here is derived from an EMBL/GenBank/DDBJ whole genome shotgun (WGS) entry which is preliminary data.</text>
</comment>
<organism evidence="2 3">
    <name type="scientific">Paenibacillus rhizosphaerae</name>
    <dbReference type="NCBI Taxonomy" id="297318"/>
    <lineage>
        <taxon>Bacteria</taxon>
        <taxon>Bacillati</taxon>
        <taxon>Bacillota</taxon>
        <taxon>Bacilli</taxon>
        <taxon>Bacillales</taxon>
        <taxon>Paenibacillaceae</taxon>
        <taxon>Paenibacillus</taxon>
    </lineage>
</organism>
<protein>
    <recommendedName>
        <fullName evidence="1">N-acetyltransferase domain-containing protein</fullName>
    </recommendedName>
</protein>
<keyword evidence="3" id="KW-1185">Reference proteome</keyword>
<evidence type="ECO:0000313" key="3">
    <source>
        <dbReference type="Proteomes" id="UP000187172"/>
    </source>
</evidence>
<evidence type="ECO:0000313" key="2">
    <source>
        <dbReference type="EMBL" id="OMF50298.1"/>
    </source>
</evidence>
<reference evidence="2 3" key="1">
    <citation type="submission" date="2016-11" db="EMBL/GenBank/DDBJ databases">
        <title>Paenibacillus species isolates.</title>
        <authorList>
            <person name="Beno S.M."/>
        </authorList>
    </citation>
    <scope>NUCLEOTIDE SEQUENCE [LARGE SCALE GENOMIC DNA]</scope>
    <source>
        <strain evidence="2 3">FSL R5-0378</strain>
    </source>
</reference>
<feature type="domain" description="N-acetyltransferase" evidence="1">
    <location>
        <begin position="18"/>
        <end position="179"/>
    </location>
</feature>
<dbReference type="InterPro" id="IPR016181">
    <property type="entry name" value="Acyl_CoA_acyltransferase"/>
</dbReference>